<dbReference type="GO" id="GO:0050308">
    <property type="term" value="F:sugar-phosphatase activity"/>
    <property type="evidence" value="ECO:0007669"/>
    <property type="project" value="TreeGrafter"/>
</dbReference>
<dbReference type="PANTHER" id="PTHR43481">
    <property type="entry name" value="FRUCTOSE-1-PHOSPHATE PHOSPHATASE"/>
    <property type="match status" value="1"/>
</dbReference>
<dbReference type="SUPFAM" id="SSF56784">
    <property type="entry name" value="HAD-like"/>
    <property type="match status" value="1"/>
</dbReference>
<gene>
    <name evidence="1" type="ORF">EV194_104104</name>
</gene>
<name>A0A4R2GMG6_9BACT</name>
<proteinExistence type="predicted"/>
<reference evidence="1 2" key="1">
    <citation type="submission" date="2019-03" db="EMBL/GenBank/DDBJ databases">
        <title>Genomic Encyclopedia of Type Strains, Phase IV (KMG-IV): sequencing the most valuable type-strain genomes for metagenomic binning, comparative biology and taxonomic classification.</title>
        <authorList>
            <person name="Goeker M."/>
        </authorList>
    </citation>
    <scope>NUCLEOTIDE SEQUENCE [LARGE SCALE GENOMIC DNA]</scope>
    <source>
        <strain evidence="1 2">DSM 24179</strain>
    </source>
</reference>
<keyword evidence="2" id="KW-1185">Reference proteome</keyword>
<accession>A0A4R2GMG6</accession>
<dbReference type="InterPro" id="IPR041492">
    <property type="entry name" value="HAD_2"/>
</dbReference>
<dbReference type="InterPro" id="IPR023214">
    <property type="entry name" value="HAD_sf"/>
</dbReference>
<dbReference type="InterPro" id="IPR006439">
    <property type="entry name" value="HAD-SF_hydro_IA"/>
</dbReference>
<dbReference type="InterPro" id="IPR036412">
    <property type="entry name" value="HAD-like_sf"/>
</dbReference>
<evidence type="ECO:0000313" key="1">
    <source>
        <dbReference type="EMBL" id="TCO08793.1"/>
    </source>
</evidence>
<protein>
    <submittedName>
        <fullName evidence="1">HAD superfamily hydrolase (TIGR01509 family)</fullName>
    </submittedName>
</protein>
<dbReference type="Proteomes" id="UP000295221">
    <property type="component" value="Unassembled WGS sequence"/>
</dbReference>
<dbReference type="EMBL" id="SLWK01000004">
    <property type="protein sequence ID" value="TCO08793.1"/>
    <property type="molecule type" value="Genomic_DNA"/>
</dbReference>
<dbReference type="Gene3D" id="1.10.150.240">
    <property type="entry name" value="Putative phosphatase, domain 2"/>
    <property type="match status" value="1"/>
</dbReference>
<keyword evidence="1" id="KW-0378">Hydrolase</keyword>
<organism evidence="1 2">
    <name type="scientific">Natronoflexus pectinivorans</name>
    <dbReference type="NCBI Taxonomy" id="682526"/>
    <lineage>
        <taxon>Bacteria</taxon>
        <taxon>Pseudomonadati</taxon>
        <taxon>Bacteroidota</taxon>
        <taxon>Bacteroidia</taxon>
        <taxon>Marinilabiliales</taxon>
        <taxon>Marinilabiliaceae</taxon>
        <taxon>Natronoflexus</taxon>
    </lineage>
</organism>
<dbReference type="InterPro" id="IPR023198">
    <property type="entry name" value="PGP-like_dom2"/>
</dbReference>
<sequence length="215" mass="23269">MDGVMYDSMPNHASTWVESFRRSGINFPEYDAYLNEGRTGPATINIAFEKYGNRPATEEDIKTIYDTKTELMQAAPEAPIMPGMQEVVKRTIEAGLLVVIVTGSRQPSLLARLESDYGITRENVINGFDVKKGKPDPEPYLMALKKVSCKANEAIVIENAPMGVESSVAANITTIAVNTGILKPEVLSNAGASVVLSGTEELLKNWETVTGLASS</sequence>
<dbReference type="Pfam" id="PF13419">
    <property type="entry name" value="HAD_2"/>
    <property type="match status" value="1"/>
</dbReference>
<dbReference type="Gene3D" id="3.40.50.1000">
    <property type="entry name" value="HAD superfamily/HAD-like"/>
    <property type="match status" value="1"/>
</dbReference>
<dbReference type="InterPro" id="IPR051806">
    <property type="entry name" value="HAD-like_SPP"/>
</dbReference>
<comment type="caution">
    <text evidence="1">The sequence shown here is derived from an EMBL/GenBank/DDBJ whole genome shotgun (WGS) entry which is preliminary data.</text>
</comment>
<evidence type="ECO:0000313" key="2">
    <source>
        <dbReference type="Proteomes" id="UP000295221"/>
    </source>
</evidence>
<dbReference type="PANTHER" id="PTHR43481:SF4">
    <property type="entry name" value="GLYCEROL-1-PHOSPHATE PHOSPHOHYDROLASE 1-RELATED"/>
    <property type="match status" value="1"/>
</dbReference>
<dbReference type="NCBIfam" id="TIGR01509">
    <property type="entry name" value="HAD-SF-IA-v3"/>
    <property type="match status" value="1"/>
</dbReference>
<dbReference type="AlphaFoldDB" id="A0A4R2GMG6"/>